<evidence type="ECO:0000256" key="2">
    <source>
        <dbReference type="ARBA" id="ARBA00022475"/>
    </source>
</evidence>
<comment type="caution">
    <text evidence="7">The sequence shown here is derived from an EMBL/GenBank/DDBJ whole genome shotgun (WGS) entry which is preliminary data.</text>
</comment>
<feature type="transmembrane region" description="Helical" evidence="6">
    <location>
        <begin position="78"/>
        <end position="99"/>
    </location>
</feature>
<keyword evidence="3 6" id="KW-0812">Transmembrane</keyword>
<gene>
    <name evidence="7" type="ORF">EFK50_18270</name>
</gene>
<keyword evidence="4 6" id="KW-1133">Transmembrane helix</keyword>
<feature type="transmembrane region" description="Helical" evidence="6">
    <location>
        <begin position="204"/>
        <end position="222"/>
    </location>
</feature>
<dbReference type="CDD" id="cd06579">
    <property type="entry name" value="TM_PBP1_transp_AraH_like"/>
    <property type="match status" value="1"/>
</dbReference>
<keyword evidence="5 6" id="KW-0472">Membrane</keyword>
<evidence type="ECO:0000256" key="3">
    <source>
        <dbReference type="ARBA" id="ARBA00022692"/>
    </source>
</evidence>
<evidence type="ECO:0000256" key="5">
    <source>
        <dbReference type="ARBA" id="ARBA00023136"/>
    </source>
</evidence>
<dbReference type="EMBL" id="RJSE01000008">
    <property type="protein sequence ID" value="RNL61306.1"/>
    <property type="molecule type" value="Genomic_DNA"/>
</dbReference>
<feature type="transmembrane region" description="Helical" evidence="6">
    <location>
        <begin position="307"/>
        <end position="325"/>
    </location>
</feature>
<dbReference type="Pfam" id="PF02653">
    <property type="entry name" value="BPD_transp_2"/>
    <property type="match status" value="1"/>
</dbReference>
<organism evidence="7 8">
    <name type="scientific">Nocardioides marmoriginsengisoli</name>
    <dbReference type="NCBI Taxonomy" id="661483"/>
    <lineage>
        <taxon>Bacteria</taxon>
        <taxon>Bacillati</taxon>
        <taxon>Actinomycetota</taxon>
        <taxon>Actinomycetes</taxon>
        <taxon>Propionibacteriales</taxon>
        <taxon>Nocardioidaceae</taxon>
        <taxon>Nocardioides</taxon>
    </lineage>
</organism>
<dbReference type="Proteomes" id="UP000267128">
    <property type="component" value="Unassembled WGS sequence"/>
</dbReference>
<keyword evidence="8" id="KW-1185">Reference proteome</keyword>
<feature type="transmembrane region" description="Helical" evidence="6">
    <location>
        <begin position="282"/>
        <end position="300"/>
    </location>
</feature>
<feature type="transmembrane region" description="Helical" evidence="6">
    <location>
        <begin position="251"/>
        <end position="270"/>
    </location>
</feature>
<evidence type="ECO:0000313" key="7">
    <source>
        <dbReference type="EMBL" id="RNL61306.1"/>
    </source>
</evidence>
<dbReference type="GO" id="GO:0005886">
    <property type="term" value="C:plasma membrane"/>
    <property type="evidence" value="ECO:0007669"/>
    <property type="project" value="UniProtKB-SubCell"/>
</dbReference>
<sequence length="360" mass="37174">MASSPNNSPTGRSPVSESLSSAMPDLAAEVADGPTRARARRFSAGNLVERWAGPAILVALMVTFTIASPGIFLTSSNLLAVVNNQTIAAVVALGLLFPLASGVFDISIGGVITLSVIVSAWMFQSTEGSMPVALVILLTLAVGATAGLINAFLVVKLKIDPFIVTLGSGSVFLGISQLIANGQVISKDIPDGYTKLGRGELLGVPNPIVLVIVLALVVFYVLEYTPLGRMVYATGAGREPARLAGVPTDRILFLAFVISAVCASLAGLLYTSRIGTGQPDVGGQYLLPCYAAAFLGSTMIKPGRFNVLGLLVGLGILAIGINGLQLEGIPFWMISTFQGGALILAVVFAKVRTQKTAAGS</sequence>
<dbReference type="AlphaFoldDB" id="A0A3N0CE23"/>
<feature type="transmembrane region" description="Helical" evidence="6">
    <location>
        <begin position="51"/>
        <end position="72"/>
    </location>
</feature>
<comment type="subcellular location">
    <subcellularLocation>
        <location evidence="1">Cell membrane</location>
        <topology evidence="1">Multi-pass membrane protein</topology>
    </subcellularLocation>
</comment>
<evidence type="ECO:0000313" key="8">
    <source>
        <dbReference type="Proteomes" id="UP000267128"/>
    </source>
</evidence>
<feature type="transmembrane region" description="Helical" evidence="6">
    <location>
        <begin position="130"/>
        <end position="155"/>
    </location>
</feature>
<name>A0A3N0CE23_9ACTN</name>
<dbReference type="InterPro" id="IPR001851">
    <property type="entry name" value="ABC_transp_permease"/>
</dbReference>
<keyword evidence="2" id="KW-1003">Cell membrane</keyword>
<evidence type="ECO:0000256" key="1">
    <source>
        <dbReference type="ARBA" id="ARBA00004651"/>
    </source>
</evidence>
<accession>A0A3N0CE23</accession>
<evidence type="ECO:0000256" key="4">
    <source>
        <dbReference type="ARBA" id="ARBA00022989"/>
    </source>
</evidence>
<reference evidence="7 8" key="1">
    <citation type="submission" date="2018-11" db="EMBL/GenBank/DDBJ databases">
        <authorList>
            <person name="Li F."/>
        </authorList>
    </citation>
    <scope>NUCLEOTIDE SEQUENCE [LARGE SCALE GENOMIC DNA]</scope>
    <source>
        <strain evidence="7 8">Gsoil 097</strain>
    </source>
</reference>
<feature type="transmembrane region" description="Helical" evidence="6">
    <location>
        <begin position="162"/>
        <end position="184"/>
    </location>
</feature>
<feature type="transmembrane region" description="Helical" evidence="6">
    <location>
        <begin position="331"/>
        <end position="351"/>
    </location>
</feature>
<dbReference type="GO" id="GO:0022857">
    <property type="term" value="F:transmembrane transporter activity"/>
    <property type="evidence" value="ECO:0007669"/>
    <property type="project" value="InterPro"/>
</dbReference>
<protein>
    <submittedName>
        <fullName evidence="7">ABC transporter permease</fullName>
    </submittedName>
</protein>
<proteinExistence type="predicted"/>
<dbReference type="OrthoDB" id="3468954at2"/>
<dbReference type="PANTHER" id="PTHR32196">
    <property type="entry name" value="ABC TRANSPORTER PERMEASE PROTEIN YPHD-RELATED-RELATED"/>
    <property type="match status" value="1"/>
</dbReference>
<evidence type="ECO:0000256" key="6">
    <source>
        <dbReference type="SAM" id="Phobius"/>
    </source>
</evidence>